<evidence type="ECO:0000313" key="1">
    <source>
        <dbReference type="EMBL" id="SOC54816.1"/>
    </source>
</evidence>
<dbReference type="EMBL" id="OBQK01000004">
    <property type="protein sequence ID" value="SOC54816.1"/>
    <property type="molecule type" value="Genomic_DNA"/>
</dbReference>
<evidence type="ECO:0000313" key="2">
    <source>
        <dbReference type="Proteomes" id="UP000219688"/>
    </source>
</evidence>
<proteinExistence type="predicted"/>
<dbReference type="AlphaFoldDB" id="A0A285VNN8"/>
<gene>
    <name evidence="1" type="ORF">SAMN05421879_1046</name>
</gene>
<evidence type="ECO:0008006" key="3">
    <source>
        <dbReference type="Google" id="ProtNLM"/>
    </source>
</evidence>
<sequence>MVAVVALSLVGLVVAAVFVAGVRARPVVVGIGSPVGTSGGSVVVTRVGTTFVPTTQGPPTAARMAGTEGLDQLQVWVELTATARGGLEYSEDDFRLVTAAGEARTPDGSTLGDGLLPRGGTVSGQVWFDDVPGISDGWVEYADPDGRPVRVALTPQQVVPAPAQEDGGTHHG</sequence>
<dbReference type="Proteomes" id="UP000219688">
    <property type="component" value="Unassembled WGS sequence"/>
</dbReference>
<name>A0A285VNN8_9MICO</name>
<reference evidence="2" key="1">
    <citation type="submission" date="2017-08" db="EMBL/GenBank/DDBJ databases">
        <authorList>
            <person name="Varghese N."/>
            <person name="Submissions S."/>
        </authorList>
    </citation>
    <scope>NUCLEOTIDE SEQUENCE [LARGE SCALE GENOMIC DNA]</scope>
    <source>
        <strain evidence="2">USBA17B2</strain>
    </source>
</reference>
<keyword evidence="2" id="KW-1185">Reference proteome</keyword>
<organism evidence="1 2">
    <name type="scientific">Ornithinimicrobium cerasi</name>
    <dbReference type="NCBI Taxonomy" id="2248773"/>
    <lineage>
        <taxon>Bacteria</taxon>
        <taxon>Bacillati</taxon>
        <taxon>Actinomycetota</taxon>
        <taxon>Actinomycetes</taxon>
        <taxon>Micrococcales</taxon>
        <taxon>Ornithinimicrobiaceae</taxon>
        <taxon>Ornithinimicrobium</taxon>
    </lineage>
</organism>
<protein>
    <recommendedName>
        <fullName evidence="3">DUF4352 domain-containing protein</fullName>
    </recommendedName>
</protein>
<accession>A0A285VNN8</accession>